<keyword evidence="4" id="KW-1185">Reference proteome</keyword>
<sequence length="188" mass="19778">MHSFFYLIISSLAVQAAPSLIGRAEPCFVIGTTALPAEVSDAAASLANTVTCDTSKTTISGVPDTIDGSTTFSSIDFSKSSQTPLAFALSTFATEDNLASTDLAKFQEMANVYVATEAGIRSVGGALDIKVPKFFLAFQISRIQTAQGSPPTTPQSQVDHLLQKVLKNSPRESAALKDQVTALSKKLS</sequence>
<dbReference type="Pfam" id="PF23631">
    <property type="entry name" value="DUF7143"/>
    <property type="match status" value="1"/>
</dbReference>
<dbReference type="PANTHER" id="PTHR37592:SF1">
    <property type="match status" value="1"/>
</dbReference>
<feature type="signal peptide" evidence="1">
    <location>
        <begin position="1"/>
        <end position="16"/>
    </location>
</feature>
<evidence type="ECO:0000313" key="4">
    <source>
        <dbReference type="Proteomes" id="UP000034841"/>
    </source>
</evidence>
<dbReference type="OrthoDB" id="2497581at2759"/>
<dbReference type="AlphaFoldDB" id="A0A0F8B067"/>
<dbReference type="InterPro" id="IPR055567">
    <property type="entry name" value="DUF7143"/>
</dbReference>
<evidence type="ECO:0000313" key="3">
    <source>
        <dbReference type="EMBL" id="KKF94251.1"/>
    </source>
</evidence>
<keyword evidence="1" id="KW-0732">Signal</keyword>
<evidence type="ECO:0000256" key="1">
    <source>
        <dbReference type="SAM" id="SignalP"/>
    </source>
</evidence>
<feature type="chain" id="PRO_5002527165" description="DUF7143 domain-containing protein" evidence="1">
    <location>
        <begin position="17"/>
        <end position="188"/>
    </location>
</feature>
<evidence type="ECO:0000259" key="2">
    <source>
        <dbReference type="Pfam" id="PF23631"/>
    </source>
</evidence>
<comment type="caution">
    <text evidence="3">The sequence shown here is derived from an EMBL/GenBank/DDBJ whole genome shotgun (WGS) entry which is preliminary data.</text>
</comment>
<proteinExistence type="predicted"/>
<name>A0A0F8B067_CERFI</name>
<dbReference type="EMBL" id="LBBL01000172">
    <property type="protein sequence ID" value="KKF94251.1"/>
    <property type="molecule type" value="Genomic_DNA"/>
</dbReference>
<reference evidence="3 4" key="1">
    <citation type="submission" date="2015-04" db="EMBL/GenBank/DDBJ databases">
        <title>Genome sequence of Ceratocystis platani, a major pathogen of plane trees.</title>
        <authorList>
            <person name="Belbahri L."/>
        </authorList>
    </citation>
    <scope>NUCLEOTIDE SEQUENCE [LARGE SCALE GENOMIC DNA]</scope>
    <source>
        <strain evidence="3 4">CFO</strain>
    </source>
</reference>
<dbReference type="PANTHER" id="PTHR37592">
    <property type="match status" value="1"/>
</dbReference>
<feature type="domain" description="DUF7143" evidence="2">
    <location>
        <begin position="29"/>
        <end position="187"/>
    </location>
</feature>
<organism evidence="3 4">
    <name type="scientific">Ceratocystis fimbriata f. sp. platani</name>
    <dbReference type="NCBI Taxonomy" id="88771"/>
    <lineage>
        <taxon>Eukaryota</taxon>
        <taxon>Fungi</taxon>
        <taxon>Dikarya</taxon>
        <taxon>Ascomycota</taxon>
        <taxon>Pezizomycotina</taxon>
        <taxon>Sordariomycetes</taxon>
        <taxon>Hypocreomycetidae</taxon>
        <taxon>Microascales</taxon>
        <taxon>Ceratocystidaceae</taxon>
        <taxon>Ceratocystis</taxon>
    </lineage>
</organism>
<gene>
    <name evidence="3" type="ORF">CFO_g3408</name>
</gene>
<protein>
    <recommendedName>
        <fullName evidence="2">DUF7143 domain-containing protein</fullName>
    </recommendedName>
</protein>
<accession>A0A0F8B067</accession>
<dbReference type="Proteomes" id="UP000034841">
    <property type="component" value="Unassembled WGS sequence"/>
</dbReference>